<dbReference type="Proteomes" id="UP001194414">
    <property type="component" value="Unassembled WGS sequence"/>
</dbReference>
<dbReference type="PANTHER" id="PTHR13604">
    <property type="entry name" value="DC12-RELATED"/>
    <property type="match status" value="1"/>
</dbReference>
<evidence type="ECO:0000256" key="6">
    <source>
        <dbReference type="ARBA" id="ARBA00023125"/>
    </source>
</evidence>
<reference evidence="10 21" key="3">
    <citation type="submission" date="2019-09" db="EMBL/GenBank/DDBJ databases">
        <title>Comparative analysis of L. crispatus genomes revealed niche specific adaptation to different host and body sites.</title>
        <authorList>
            <person name="Pan M."/>
            <person name="Hidalgo-Cantabrana C."/>
            <person name="Barrangou R."/>
        </authorList>
    </citation>
    <scope>NUCLEOTIDE SEQUENCE [LARGE SCALE GENOMIC DNA]</scope>
    <source>
        <strain evidence="10 21">NCK973</strain>
    </source>
</reference>
<evidence type="ECO:0000256" key="2">
    <source>
        <dbReference type="ARBA" id="ARBA00022670"/>
    </source>
</evidence>
<evidence type="ECO:0000313" key="16">
    <source>
        <dbReference type="EMBL" id="OXC24482.1"/>
    </source>
</evidence>
<evidence type="ECO:0000313" key="17">
    <source>
        <dbReference type="EMBL" id="QHQ67338.1"/>
    </source>
</evidence>
<evidence type="ECO:0000313" key="18">
    <source>
        <dbReference type="EMBL" id="QLL73107.1"/>
    </source>
</evidence>
<dbReference type="GO" id="GO:0003697">
    <property type="term" value="F:single-stranded DNA binding"/>
    <property type="evidence" value="ECO:0007669"/>
    <property type="project" value="InterPro"/>
</dbReference>
<gene>
    <name evidence="14" type="ORF">ABVC42_11790</name>
    <name evidence="11" type="ORF">AEL95_03415</name>
    <name evidence="16" type="ORF">AYP82_00150</name>
    <name evidence="10" type="ORF">F1C02_07230</name>
    <name evidence="17" type="ORF">GSR61_01220</name>
    <name evidence="15" type="ORF">GTK63_08875</name>
    <name evidence="18" type="ORF">GTO85_01140</name>
    <name evidence="12" type="ORF">HYQ56_0180</name>
    <name evidence="9" type="ORF">K8V23_06325</name>
    <name evidence="13" type="ORF">RON39_08850</name>
</gene>
<keyword evidence="25" id="KW-1185">Reference proteome</keyword>
<dbReference type="Proteomes" id="UP000510660">
    <property type="component" value="Chromosome"/>
</dbReference>
<dbReference type="RefSeq" id="WP_005718467.1">
    <property type="nucleotide sequence ID" value="NZ_AP025162.1"/>
</dbReference>
<reference evidence="15 22" key="6">
    <citation type="submission" date="2020-01" db="EMBL/GenBank/DDBJ databases">
        <title>Vaginal microbiome of pregnant Indian women: Insights into the genome of dominants Lactobacillus species.</title>
        <authorList>
            <person name="Das B."/>
            <person name="Mehta O."/>
            <person name="Ghosh T.S."/>
            <person name="Kothidar A."/>
            <person name="Gowtham M.R."/>
            <person name="Mitra R."/>
            <person name="Kshetrapal P."/>
            <person name="Wadhwa N."/>
            <person name="Thiruvengadam R."/>
            <person name="Nair G.B."/>
            <person name="Bhatnagar S."/>
            <person name="Pore S."/>
        </authorList>
    </citation>
    <scope>NUCLEOTIDE SEQUENCE [LARGE SCALE GENOMIC DNA]</scope>
    <source>
        <strain evidence="15 22">Indica2</strain>
    </source>
</reference>
<dbReference type="Proteomes" id="UP000067598">
    <property type="component" value="Unassembled WGS sequence"/>
</dbReference>
<evidence type="ECO:0000313" key="9">
    <source>
        <dbReference type="EMBL" id="HJF10384.1"/>
    </source>
</evidence>
<dbReference type="EMBL" id="LJGP01000010">
    <property type="protein sequence ID" value="KWU04275.1"/>
    <property type="molecule type" value="Genomic_DNA"/>
</dbReference>
<evidence type="ECO:0000256" key="4">
    <source>
        <dbReference type="ARBA" id="ARBA00022801"/>
    </source>
</evidence>
<keyword evidence="2 8" id="KW-0645">Protease</keyword>
<reference evidence="13" key="10">
    <citation type="submission" date="2023-08" db="EMBL/GenBank/DDBJ databases">
        <title>Lactobacillus from the Female Urinary Tract.</title>
        <authorList>
            <person name="Stegman N."/>
            <person name="Jackson B."/>
            <person name="Steiling M."/>
            <person name="Sedano C."/>
            <person name="Wolfe A."/>
            <person name="Putonti C."/>
        </authorList>
    </citation>
    <scope>NUCLEOTIDE SEQUENCE</scope>
    <source>
        <strain evidence="13">UMB5661</strain>
    </source>
</reference>
<dbReference type="EMBL" id="CP047415">
    <property type="protein sequence ID" value="QLL73107.1"/>
    <property type="molecule type" value="Genomic_DNA"/>
</dbReference>
<dbReference type="AlphaFoldDB" id="A0A109DJP3"/>
<evidence type="ECO:0000313" key="20">
    <source>
        <dbReference type="Proteomes" id="UP000198437"/>
    </source>
</evidence>
<keyword evidence="4 8" id="KW-0378">Hydrolase</keyword>
<reference evidence="14" key="11">
    <citation type="submission" date="2024-06" db="EMBL/GenBank/DDBJ databases">
        <title>Vaginal Lactobacillus fatty acid response mechanisms reveal a metabolite-targeted strategy for bacterial vaginosis treatment.</title>
        <authorList>
            <person name="Zhu M."/>
            <person name="Blainey P.C."/>
            <person name="Bloom S.M."/>
            <person name="Kwon D.S."/>
        </authorList>
    </citation>
    <scope>NUCLEOTIDE SEQUENCE</scope>
    <source>
        <strain evidence="14">194_F1_1</strain>
    </source>
</reference>
<evidence type="ECO:0000313" key="14">
    <source>
        <dbReference type="EMBL" id="MES5150561.1"/>
    </source>
</evidence>
<sequence>MCNQFRLPNLKQIQQYLKSDLDLPLVTPNFDIQAQDIFPNQVAPVLLYQNGQLQLSNKKWGYPSPVDPKKPLFNARIERFYDSAPSMWDKSFAKQRCLILTEKFFEYAKTTHIAENGRKYHDRYAFRTNQPLTLIAGIYDQDYFSMVTTAPNKDMAPIHNRMPLVVMPNELRRWLFQNFTSLIDRKSVDLQIEKMLK</sequence>
<reference evidence="18 24" key="5">
    <citation type="submission" date="2020-01" db="EMBL/GenBank/DDBJ databases">
        <title>Complete and circular genome sequences of six lactobacillus isolates from horses.</title>
        <authorList>
            <person name="Hassan H.M."/>
        </authorList>
    </citation>
    <scope>NUCLEOTIDE SEQUENCE [LARGE SCALE GENOMIC DNA]</scope>
    <source>
        <strain evidence="18 24">1D</strain>
    </source>
</reference>
<keyword evidence="5" id="KW-0190">Covalent protein-DNA linkage</keyword>
<evidence type="ECO:0000313" key="13">
    <source>
        <dbReference type="EMBL" id="MDT9610217.1"/>
    </source>
</evidence>
<dbReference type="InterPro" id="IPR003738">
    <property type="entry name" value="SRAP"/>
</dbReference>
<dbReference type="Proteomes" id="UP000198437">
    <property type="component" value="Unassembled WGS sequence"/>
</dbReference>
<evidence type="ECO:0000313" key="19">
    <source>
        <dbReference type="Proteomes" id="UP000067598"/>
    </source>
</evidence>
<dbReference type="Proteomes" id="UP001253287">
    <property type="component" value="Unassembled WGS sequence"/>
</dbReference>
<keyword evidence="6" id="KW-0238">DNA-binding</keyword>
<reference evidence="11 19" key="1">
    <citation type="journal article" date="2016" name="Microbiology (Mosc.)">
        <title>Comparison of Lactobacillus crispatus isolates from Lactobacillus-dominated vaginal microbiomes with isolates from microbiomes containing bacterial vaginosis-associated bacteria.</title>
        <authorList>
            <person name="Abdelmaksoud A.A."/>
            <person name="Koparde V.N."/>
            <person name="Sheth N.U."/>
            <person name="Serrano M.G."/>
            <person name="Glascock A.L."/>
            <person name="Fettweis J.M."/>
            <person name="Strauss Iii J.F."/>
            <person name="Buck G.A."/>
            <person name="Jefferson K.K."/>
        </authorList>
    </citation>
    <scope>NUCLEOTIDE SEQUENCE [LARGE SCALE GENOMIC DNA]</scope>
    <source>
        <strain evidence="11 19">VMC3</strain>
    </source>
</reference>
<dbReference type="InterPro" id="IPR036590">
    <property type="entry name" value="SRAP-like"/>
</dbReference>
<organism evidence="11 19">
    <name type="scientific">Lactobacillus crispatus</name>
    <dbReference type="NCBI Taxonomy" id="47770"/>
    <lineage>
        <taxon>Bacteria</taxon>
        <taxon>Bacillati</taxon>
        <taxon>Bacillota</taxon>
        <taxon>Bacilli</taxon>
        <taxon>Lactobacillales</taxon>
        <taxon>Lactobacillaceae</taxon>
        <taxon>Lactobacillus</taxon>
    </lineage>
</organism>
<dbReference type="Gene3D" id="3.90.1680.10">
    <property type="entry name" value="SOS response associated peptidase-like"/>
    <property type="match status" value="1"/>
</dbReference>
<dbReference type="Proteomes" id="UP000464915">
    <property type="component" value="Chromosome"/>
</dbReference>
<evidence type="ECO:0000256" key="5">
    <source>
        <dbReference type="ARBA" id="ARBA00023124"/>
    </source>
</evidence>
<accession>A0A109DJP3</accession>
<dbReference type="Proteomes" id="UP000460132">
    <property type="component" value="Unassembled WGS sequence"/>
</dbReference>
<dbReference type="PATRIC" id="fig|47770.28.peg.97"/>
<accession>A0A6P1TWN6</accession>
<evidence type="ECO:0000313" key="25">
    <source>
        <dbReference type="Proteomes" id="UP001434419"/>
    </source>
</evidence>
<dbReference type="EMBL" id="VUAO01000017">
    <property type="protein sequence ID" value="KAA8797425.1"/>
    <property type="molecule type" value="Genomic_DNA"/>
</dbReference>
<dbReference type="GO" id="GO:0008233">
    <property type="term" value="F:peptidase activity"/>
    <property type="evidence" value="ECO:0007669"/>
    <property type="project" value="UniProtKB-KW"/>
</dbReference>
<dbReference type="EMBL" id="CP047142">
    <property type="protein sequence ID" value="QHQ67338.1"/>
    <property type="molecule type" value="Genomic_DNA"/>
</dbReference>
<reference evidence="16 20" key="2">
    <citation type="submission" date="2016-05" db="EMBL/GenBank/DDBJ databases">
        <authorList>
            <person name="Johnson T.J."/>
            <person name="Youmans B.P."/>
            <person name="Case K.A."/>
        </authorList>
    </citation>
    <scope>NUCLEOTIDE SEQUENCE [LARGE SCALE GENOMIC DNA]</scope>
    <source>
        <strain evidence="16 20">UMNLC6</strain>
    </source>
</reference>
<evidence type="ECO:0000256" key="7">
    <source>
        <dbReference type="ARBA" id="ARBA00023239"/>
    </source>
</evidence>
<dbReference type="Proteomes" id="UP000322051">
    <property type="component" value="Unassembled WGS sequence"/>
</dbReference>
<dbReference type="EMBL" id="DYXB01000095">
    <property type="protein sequence ID" value="HJF10384.1"/>
    <property type="molecule type" value="Genomic_DNA"/>
</dbReference>
<dbReference type="EMBL" id="JACCPP010000002">
    <property type="protein sequence ID" value="MBI1707203.1"/>
    <property type="molecule type" value="Genomic_DNA"/>
</dbReference>
<dbReference type="Proteomes" id="UP001434419">
    <property type="component" value="Unassembled WGS sequence"/>
</dbReference>
<evidence type="ECO:0000313" key="24">
    <source>
        <dbReference type="Proteomes" id="UP000510660"/>
    </source>
</evidence>
<evidence type="ECO:0000313" key="12">
    <source>
        <dbReference type="EMBL" id="MBI1707203.1"/>
    </source>
</evidence>
<proteinExistence type="inferred from homology"/>
<dbReference type="EMBL" id="WWFF01000013">
    <property type="protein sequence ID" value="MYN54403.1"/>
    <property type="molecule type" value="Genomic_DNA"/>
</dbReference>
<dbReference type="EC" id="3.4.-.-" evidence="8"/>
<evidence type="ECO:0000256" key="1">
    <source>
        <dbReference type="ARBA" id="ARBA00008136"/>
    </source>
</evidence>
<evidence type="ECO:0000313" key="23">
    <source>
        <dbReference type="Proteomes" id="UP000464915"/>
    </source>
</evidence>
<reference evidence="9" key="8">
    <citation type="journal article" date="2021" name="PeerJ">
        <title>Extensive microbial diversity within the chicken gut microbiome revealed by metagenomics and culture.</title>
        <authorList>
            <person name="Gilroy R."/>
            <person name="Ravi A."/>
            <person name="Getino M."/>
            <person name="Pursley I."/>
            <person name="Horton D.L."/>
            <person name="Alikhan N.F."/>
            <person name="Baker D."/>
            <person name="Gharbi K."/>
            <person name="Hall N."/>
            <person name="Watson M."/>
            <person name="Adriaenssens E.M."/>
            <person name="Foster-Nyarko E."/>
            <person name="Jarju S."/>
            <person name="Secka A."/>
            <person name="Antonio M."/>
            <person name="Oren A."/>
            <person name="Chaudhuri R.R."/>
            <person name="La Ragione R."/>
            <person name="Hildebrand F."/>
            <person name="Pallen M.J."/>
        </authorList>
    </citation>
    <scope>NUCLEOTIDE SEQUENCE</scope>
    <source>
        <strain evidence="9">CHK194-22301</strain>
    </source>
</reference>
<dbReference type="Pfam" id="PF02586">
    <property type="entry name" value="SRAP"/>
    <property type="match status" value="1"/>
</dbReference>
<reference evidence="9" key="9">
    <citation type="submission" date="2021-09" db="EMBL/GenBank/DDBJ databases">
        <authorList>
            <person name="Gilroy R."/>
        </authorList>
    </citation>
    <scope>NUCLEOTIDE SEQUENCE</scope>
    <source>
        <strain evidence="9">CHK194-22301</strain>
    </source>
</reference>
<dbReference type="EMBL" id="JBETVU010000012">
    <property type="protein sequence ID" value="MES5150561.1"/>
    <property type="molecule type" value="Genomic_DNA"/>
</dbReference>
<evidence type="ECO:0000313" key="21">
    <source>
        <dbReference type="Proteomes" id="UP000322051"/>
    </source>
</evidence>
<keyword evidence="3" id="KW-0227">DNA damage</keyword>
<dbReference type="SUPFAM" id="SSF143081">
    <property type="entry name" value="BB1717-like"/>
    <property type="match status" value="1"/>
</dbReference>
<evidence type="ECO:0000313" key="22">
    <source>
        <dbReference type="Proteomes" id="UP000460132"/>
    </source>
</evidence>
<dbReference type="GO" id="GO:0016829">
    <property type="term" value="F:lyase activity"/>
    <property type="evidence" value="ECO:0007669"/>
    <property type="project" value="UniProtKB-KW"/>
</dbReference>
<dbReference type="EMBL" id="LYQW01000001">
    <property type="protein sequence ID" value="OXC24482.1"/>
    <property type="molecule type" value="Genomic_DNA"/>
</dbReference>
<evidence type="ECO:0000313" key="10">
    <source>
        <dbReference type="EMBL" id="KAA8797425.1"/>
    </source>
</evidence>
<dbReference type="Proteomes" id="UP000784793">
    <property type="component" value="Unassembled WGS sequence"/>
</dbReference>
<dbReference type="GO" id="GO:0106300">
    <property type="term" value="P:protein-DNA covalent cross-linking repair"/>
    <property type="evidence" value="ECO:0007669"/>
    <property type="project" value="InterPro"/>
</dbReference>
<evidence type="ECO:0000313" key="11">
    <source>
        <dbReference type="EMBL" id="KWU04275.1"/>
    </source>
</evidence>
<dbReference type="PANTHER" id="PTHR13604:SF0">
    <property type="entry name" value="ABASIC SITE PROCESSING PROTEIN HMCES"/>
    <property type="match status" value="1"/>
</dbReference>
<reference evidence="17 23" key="4">
    <citation type="submission" date="2019-12" db="EMBL/GenBank/DDBJ databases">
        <title>Complete Genome Sequences of Lactobacillus strains, C25 and P38, Isolated from Chicken Cecum.</title>
        <authorList>
            <person name="Hassan H.M."/>
            <person name="Mendoza M."/>
            <person name="Rezvani M."/>
            <person name="Koci M.D."/>
            <person name="Dickey A.N."/>
            <person name="Scholl E.H."/>
        </authorList>
    </citation>
    <scope>NUCLEOTIDE SEQUENCE [LARGE SCALE GENOMIC DNA]</scope>
    <source>
        <strain evidence="17 23">C25</strain>
    </source>
</reference>
<dbReference type="EMBL" id="JAVTXN010000053">
    <property type="protein sequence ID" value="MDT9610217.1"/>
    <property type="molecule type" value="Genomic_DNA"/>
</dbReference>
<reference evidence="12" key="7">
    <citation type="submission" date="2020-07" db="EMBL/GenBank/DDBJ databases">
        <title>Comparative genomics analyses of Lactobacillus crispatus isolated from different ecological niches.</title>
        <authorList>
            <person name="Mancino W."/>
            <person name="Mancabelli L."/>
            <person name="Lugli G.A."/>
            <person name="Milani C."/>
            <person name="Viappiani A."/>
            <person name="Anzalone R."/>
            <person name="Longhi G."/>
            <person name="Ventura M."/>
            <person name="Turroni F."/>
        </authorList>
    </citation>
    <scope>NUCLEOTIDE SEQUENCE</scope>
    <source>
        <strain evidence="12">LB65</strain>
    </source>
</reference>
<name>A0A109DJP3_9LACO</name>
<evidence type="ECO:0000256" key="8">
    <source>
        <dbReference type="RuleBase" id="RU364100"/>
    </source>
</evidence>
<comment type="similarity">
    <text evidence="1 8">Belongs to the SOS response-associated peptidase family.</text>
</comment>
<protein>
    <recommendedName>
        <fullName evidence="8">Abasic site processing protein</fullName>
        <ecNumber evidence="8">3.4.-.-</ecNumber>
    </recommendedName>
</protein>
<dbReference type="GO" id="GO:0006508">
    <property type="term" value="P:proteolysis"/>
    <property type="evidence" value="ECO:0007669"/>
    <property type="project" value="UniProtKB-KW"/>
</dbReference>
<evidence type="ECO:0000313" key="15">
    <source>
        <dbReference type="EMBL" id="MYN54403.1"/>
    </source>
</evidence>
<evidence type="ECO:0000256" key="3">
    <source>
        <dbReference type="ARBA" id="ARBA00022763"/>
    </source>
</evidence>
<keyword evidence="7" id="KW-0456">Lyase</keyword>